<keyword evidence="1" id="KW-1133">Transmembrane helix</keyword>
<name>A0ABQ2HXN8_9BACT</name>
<keyword evidence="1" id="KW-0812">Transmembrane</keyword>
<comment type="caution">
    <text evidence="2">The sequence shown here is derived from an EMBL/GenBank/DDBJ whole genome shotgun (WGS) entry which is preliminary data.</text>
</comment>
<organism evidence="2 3">
    <name type="scientific">Dyadobacter beijingensis</name>
    <dbReference type="NCBI Taxonomy" id="365489"/>
    <lineage>
        <taxon>Bacteria</taxon>
        <taxon>Pseudomonadati</taxon>
        <taxon>Bacteroidota</taxon>
        <taxon>Cytophagia</taxon>
        <taxon>Cytophagales</taxon>
        <taxon>Spirosomataceae</taxon>
        <taxon>Dyadobacter</taxon>
    </lineage>
</organism>
<keyword evidence="3" id="KW-1185">Reference proteome</keyword>
<dbReference type="Proteomes" id="UP000632339">
    <property type="component" value="Unassembled WGS sequence"/>
</dbReference>
<feature type="transmembrane region" description="Helical" evidence="1">
    <location>
        <begin position="6"/>
        <end position="24"/>
    </location>
</feature>
<feature type="transmembrane region" description="Helical" evidence="1">
    <location>
        <begin position="29"/>
        <end position="48"/>
    </location>
</feature>
<protein>
    <submittedName>
        <fullName evidence="2">Uncharacterized protein</fullName>
    </submittedName>
</protein>
<accession>A0ABQ2HXN8</accession>
<keyword evidence="1" id="KW-0472">Membrane</keyword>
<reference evidence="3" key="1">
    <citation type="journal article" date="2019" name="Int. J. Syst. Evol. Microbiol.">
        <title>The Global Catalogue of Microorganisms (GCM) 10K type strain sequencing project: providing services to taxonomists for standard genome sequencing and annotation.</title>
        <authorList>
            <consortium name="The Broad Institute Genomics Platform"/>
            <consortium name="The Broad Institute Genome Sequencing Center for Infectious Disease"/>
            <person name="Wu L."/>
            <person name="Ma J."/>
        </authorList>
    </citation>
    <scope>NUCLEOTIDE SEQUENCE [LARGE SCALE GENOMIC DNA]</scope>
    <source>
        <strain evidence="3">CGMCC 1.6375</strain>
    </source>
</reference>
<proteinExistence type="predicted"/>
<dbReference type="EMBL" id="BMLI01000001">
    <property type="protein sequence ID" value="GGM92508.1"/>
    <property type="molecule type" value="Genomic_DNA"/>
</dbReference>
<evidence type="ECO:0000256" key="1">
    <source>
        <dbReference type="SAM" id="Phobius"/>
    </source>
</evidence>
<evidence type="ECO:0000313" key="2">
    <source>
        <dbReference type="EMBL" id="GGM92508.1"/>
    </source>
</evidence>
<evidence type="ECO:0000313" key="3">
    <source>
        <dbReference type="Proteomes" id="UP000632339"/>
    </source>
</evidence>
<gene>
    <name evidence="2" type="ORF">GCM10010967_27120</name>
</gene>
<sequence length="56" mass="5956">MAVIAVVVIMVMVVIIGVCVRMPVVRVGLVMRAAFIVVLMGGGFFVGFHNPIIQNA</sequence>